<feature type="chain" id="PRO_5030609007" evidence="10">
    <location>
        <begin position="30"/>
        <end position="206"/>
    </location>
</feature>
<feature type="binding site" description="axial binding residue" evidence="9">
    <location>
        <position position="88"/>
    </location>
    <ligand>
        <name>heme c</name>
        <dbReference type="ChEBI" id="CHEBI:61717"/>
        <label>1</label>
    </ligand>
    <ligandPart>
        <name>Fe</name>
        <dbReference type="ChEBI" id="CHEBI:18248"/>
    </ligandPart>
</feature>
<dbReference type="RefSeq" id="WP_184042696.1">
    <property type="nucleotide sequence ID" value="NZ_JACIGK010000003.1"/>
</dbReference>
<protein>
    <submittedName>
        <fullName evidence="12">Sulfide dehydrogenase cytochrome subunit</fullName>
    </submittedName>
</protein>
<dbReference type="SUPFAM" id="SSF46626">
    <property type="entry name" value="Cytochrome c"/>
    <property type="match status" value="2"/>
</dbReference>
<dbReference type="InterPro" id="IPR050597">
    <property type="entry name" value="Cytochrome_c_Oxidase_Subunit"/>
</dbReference>
<keyword evidence="7 9" id="KW-0408">Iron</keyword>
<evidence type="ECO:0000313" key="12">
    <source>
        <dbReference type="EMBL" id="MBB4265087.1"/>
    </source>
</evidence>
<evidence type="ECO:0000256" key="7">
    <source>
        <dbReference type="ARBA" id="ARBA00023004"/>
    </source>
</evidence>
<feature type="binding site" description="covalent" evidence="8">
    <location>
        <position position="45"/>
    </location>
    <ligand>
        <name>heme c</name>
        <dbReference type="ChEBI" id="CHEBI:61717"/>
        <label>1</label>
    </ligand>
</feature>
<feature type="binding site" description="covalent" evidence="8">
    <location>
        <position position="136"/>
    </location>
    <ligand>
        <name>heme c</name>
        <dbReference type="ChEBI" id="CHEBI:61717"/>
        <label>2</label>
    </ligand>
</feature>
<evidence type="ECO:0000259" key="11">
    <source>
        <dbReference type="PROSITE" id="PS51007"/>
    </source>
</evidence>
<keyword evidence="6" id="KW-0249">Electron transport</keyword>
<evidence type="ECO:0000256" key="9">
    <source>
        <dbReference type="PIRSR" id="PIRSR000005-2"/>
    </source>
</evidence>
<dbReference type="InterPro" id="IPR036909">
    <property type="entry name" value="Cyt_c-like_dom_sf"/>
</dbReference>
<dbReference type="GO" id="GO:0009055">
    <property type="term" value="F:electron transfer activity"/>
    <property type="evidence" value="ECO:0007669"/>
    <property type="project" value="InterPro"/>
</dbReference>
<feature type="signal peptide" evidence="10">
    <location>
        <begin position="1"/>
        <end position="29"/>
    </location>
</feature>
<evidence type="ECO:0000256" key="3">
    <source>
        <dbReference type="ARBA" id="ARBA00022617"/>
    </source>
</evidence>
<dbReference type="PROSITE" id="PS51007">
    <property type="entry name" value="CYTC"/>
    <property type="match status" value="1"/>
</dbReference>
<dbReference type="PANTHER" id="PTHR33751">
    <property type="entry name" value="CBB3-TYPE CYTOCHROME C OXIDASE SUBUNIT FIXP"/>
    <property type="match status" value="1"/>
</dbReference>
<feature type="binding site" description="covalent" evidence="8">
    <location>
        <position position="48"/>
    </location>
    <ligand>
        <name>heme c</name>
        <dbReference type="ChEBI" id="CHEBI:61717"/>
        <label>1</label>
    </ligand>
</feature>
<dbReference type="PIRSF" id="PIRSF000005">
    <property type="entry name" value="Cytochrome_c4"/>
    <property type="match status" value="1"/>
</dbReference>
<dbReference type="EMBL" id="JACIGK010000003">
    <property type="protein sequence ID" value="MBB4265087.1"/>
    <property type="molecule type" value="Genomic_DNA"/>
</dbReference>
<name>A0A7W6RAU8_9PROT</name>
<keyword evidence="3 8" id="KW-0349">Heme</keyword>
<feature type="binding site" description="axial binding residue" evidence="9">
    <location>
        <position position="49"/>
    </location>
    <ligand>
        <name>heme c</name>
        <dbReference type="ChEBI" id="CHEBI:61717"/>
        <label>1</label>
    </ligand>
    <ligandPart>
        <name>Fe</name>
        <dbReference type="ChEBI" id="CHEBI:18248"/>
    </ligandPart>
</feature>
<dbReference type="Gene3D" id="1.10.760.10">
    <property type="entry name" value="Cytochrome c-like domain"/>
    <property type="match status" value="2"/>
</dbReference>
<feature type="domain" description="Cytochrome c" evidence="11">
    <location>
        <begin position="32"/>
        <end position="111"/>
    </location>
</feature>
<evidence type="ECO:0000256" key="8">
    <source>
        <dbReference type="PIRSR" id="PIRSR000005-1"/>
    </source>
</evidence>
<comment type="PTM">
    <text evidence="8">Binds 2 heme c groups covalently per subunit.</text>
</comment>
<keyword evidence="13" id="KW-1185">Reference proteome</keyword>
<evidence type="ECO:0000256" key="1">
    <source>
        <dbReference type="ARBA" id="ARBA00004418"/>
    </source>
</evidence>
<evidence type="ECO:0000256" key="5">
    <source>
        <dbReference type="ARBA" id="ARBA00022764"/>
    </source>
</evidence>
<feature type="binding site" description="covalent" evidence="8">
    <location>
        <position position="139"/>
    </location>
    <ligand>
        <name>heme c</name>
        <dbReference type="ChEBI" id="CHEBI:61717"/>
        <label>2</label>
    </ligand>
</feature>
<organism evidence="12 13">
    <name type="scientific">Roseospira visakhapatnamensis</name>
    <dbReference type="NCBI Taxonomy" id="390880"/>
    <lineage>
        <taxon>Bacteria</taxon>
        <taxon>Pseudomonadati</taxon>
        <taxon>Pseudomonadota</taxon>
        <taxon>Alphaproteobacteria</taxon>
        <taxon>Rhodospirillales</taxon>
        <taxon>Rhodospirillaceae</taxon>
        <taxon>Roseospira</taxon>
    </lineage>
</organism>
<comment type="subcellular location">
    <subcellularLocation>
        <location evidence="1">Periplasm</location>
    </subcellularLocation>
</comment>
<evidence type="ECO:0000256" key="6">
    <source>
        <dbReference type="ARBA" id="ARBA00022982"/>
    </source>
</evidence>
<proteinExistence type="predicted"/>
<evidence type="ECO:0000256" key="10">
    <source>
        <dbReference type="SAM" id="SignalP"/>
    </source>
</evidence>
<reference evidence="12 13" key="1">
    <citation type="submission" date="2020-08" db="EMBL/GenBank/DDBJ databases">
        <title>Genome sequencing of Purple Non-Sulfur Bacteria from various extreme environments.</title>
        <authorList>
            <person name="Mayer M."/>
        </authorList>
    </citation>
    <scope>NUCLEOTIDE SEQUENCE [LARGE SCALE GENOMIC DNA]</scope>
    <source>
        <strain evidence="12 13">JA131</strain>
    </source>
</reference>
<dbReference type="GO" id="GO:0020037">
    <property type="term" value="F:heme binding"/>
    <property type="evidence" value="ECO:0007669"/>
    <property type="project" value="InterPro"/>
</dbReference>
<gene>
    <name evidence="12" type="ORF">GGD89_000698</name>
</gene>
<dbReference type="GO" id="GO:0042597">
    <property type="term" value="C:periplasmic space"/>
    <property type="evidence" value="ECO:0007669"/>
    <property type="project" value="UniProtKB-SubCell"/>
</dbReference>
<evidence type="ECO:0000256" key="4">
    <source>
        <dbReference type="ARBA" id="ARBA00022723"/>
    </source>
</evidence>
<comment type="caution">
    <text evidence="12">The sequence shown here is derived from an EMBL/GenBank/DDBJ whole genome shotgun (WGS) entry which is preliminary data.</text>
</comment>
<evidence type="ECO:0000256" key="2">
    <source>
        <dbReference type="ARBA" id="ARBA00022448"/>
    </source>
</evidence>
<keyword evidence="4 9" id="KW-0479">Metal-binding</keyword>
<dbReference type="AlphaFoldDB" id="A0A7W6RAU8"/>
<evidence type="ECO:0000313" key="13">
    <source>
        <dbReference type="Proteomes" id="UP000554286"/>
    </source>
</evidence>
<feature type="binding site" description="axial binding residue" evidence="9">
    <location>
        <position position="140"/>
    </location>
    <ligand>
        <name>heme c</name>
        <dbReference type="ChEBI" id="CHEBI:61717"/>
        <label>2</label>
    </ligand>
    <ligandPart>
        <name>Fe</name>
        <dbReference type="ChEBI" id="CHEBI:18248"/>
    </ligandPart>
</feature>
<accession>A0A7W6RAU8</accession>
<keyword evidence="2" id="KW-0813">Transport</keyword>
<dbReference type="Proteomes" id="UP000554286">
    <property type="component" value="Unassembled WGS sequence"/>
</dbReference>
<keyword evidence="10" id="KW-0732">Signal</keyword>
<keyword evidence="5" id="KW-0574">Periplasm</keyword>
<dbReference type="InterPro" id="IPR009056">
    <property type="entry name" value="Cyt_c-like_dom"/>
</dbReference>
<dbReference type="GO" id="GO:0005506">
    <property type="term" value="F:iron ion binding"/>
    <property type="evidence" value="ECO:0007669"/>
    <property type="project" value="InterPro"/>
</dbReference>
<dbReference type="PANTHER" id="PTHR33751:SF9">
    <property type="entry name" value="CYTOCHROME C4"/>
    <property type="match status" value="1"/>
</dbReference>
<dbReference type="InterPro" id="IPR024167">
    <property type="entry name" value="Cytochrome_c4-like"/>
</dbReference>
<sequence>MHISKRGQRRLGLATLTVGLAAAAAPALGDEPAVDHALEIMAGSCTFCHGPNGVGVGPAVPTISGLHAEQFAYMMRTYQDDTNPSTVMGRIARGFSEDEIEQLAVYFEGLPFERPAQPAIDMAMAAEGKELAAEYCESCHENEGRDGEGVGILAGQKLVYMRYAVEDFLEGHRDMERRQARKFRELMDAHGMEGFEKTLHYYASVK</sequence>